<dbReference type="EMBL" id="AQGS01000831">
    <property type="protein sequence ID" value="EPS36683.1"/>
    <property type="molecule type" value="Genomic_DNA"/>
</dbReference>
<reference evidence="2" key="2">
    <citation type="submission" date="2013-04" db="EMBL/GenBank/DDBJ databases">
        <title>Genomic mechanisms accounting for the adaptation to parasitism in nematode-trapping fungi.</title>
        <authorList>
            <person name="Ahren D.G."/>
        </authorList>
    </citation>
    <scope>NUCLEOTIDE SEQUENCE [LARGE SCALE GENOMIC DNA]</scope>
    <source>
        <strain evidence="2">CBS 200.50</strain>
    </source>
</reference>
<dbReference type="AlphaFoldDB" id="S8BBW8"/>
<evidence type="ECO:0000313" key="2">
    <source>
        <dbReference type="Proteomes" id="UP000015100"/>
    </source>
</evidence>
<dbReference type="HOGENOM" id="CLU_2133418_0_0_1"/>
<protein>
    <submittedName>
        <fullName evidence="1">Uncharacterized protein</fullName>
    </submittedName>
</protein>
<reference evidence="1 2" key="1">
    <citation type="journal article" date="2013" name="PLoS Genet.">
        <title>Genomic mechanisms accounting for the adaptation to parasitism in nematode-trapping fungi.</title>
        <authorList>
            <person name="Meerupati T."/>
            <person name="Andersson K.M."/>
            <person name="Friman E."/>
            <person name="Kumar D."/>
            <person name="Tunlid A."/>
            <person name="Ahren D."/>
        </authorList>
    </citation>
    <scope>NUCLEOTIDE SEQUENCE [LARGE SCALE GENOMIC DNA]</scope>
    <source>
        <strain evidence="1 2">CBS 200.50</strain>
    </source>
</reference>
<name>S8BBW8_DACHA</name>
<accession>S8BBW8</accession>
<keyword evidence="2" id="KW-1185">Reference proteome</keyword>
<organism evidence="1 2">
    <name type="scientific">Dactylellina haptotyla (strain CBS 200.50)</name>
    <name type="common">Nematode-trapping fungus</name>
    <name type="synonym">Monacrosporium haptotylum</name>
    <dbReference type="NCBI Taxonomy" id="1284197"/>
    <lineage>
        <taxon>Eukaryota</taxon>
        <taxon>Fungi</taxon>
        <taxon>Dikarya</taxon>
        <taxon>Ascomycota</taxon>
        <taxon>Pezizomycotina</taxon>
        <taxon>Orbiliomycetes</taxon>
        <taxon>Orbiliales</taxon>
        <taxon>Orbiliaceae</taxon>
        <taxon>Dactylellina</taxon>
    </lineage>
</organism>
<comment type="caution">
    <text evidence="1">The sequence shown here is derived from an EMBL/GenBank/DDBJ whole genome shotgun (WGS) entry which is preliminary data.</text>
</comment>
<dbReference type="Proteomes" id="UP000015100">
    <property type="component" value="Unassembled WGS sequence"/>
</dbReference>
<evidence type="ECO:0000313" key="1">
    <source>
        <dbReference type="EMBL" id="EPS36683.1"/>
    </source>
</evidence>
<gene>
    <name evidence="1" type="ORF">H072_9770</name>
</gene>
<proteinExistence type="predicted"/>
<sequence length="113" mass="13006">MELVNDLAKIPFVKFDIERLLKDFAGYSFKEDLAKVLLGSVMRSALNVIRPLSNSLTGESEVLWSLQGLFMQPESFQRLVQNADTVFLQSEDIARRWKEIVFDGEMVAYESER</sequence>